<proteinExistence type="predicted"/>
<accession>A0A381ZA28</accession>
<sequence length="60" mass="6639">MENANPQDERQDESMGKMRNPRQARFTGRGGRAPCGSKSLAKRRVKETIGRASSPKPVDP</sequence>
<reference evidence="2" key="1">
    <citation type="submission" date="2018-05" db="EMBL/GenBank/DDBJ databases">
        <authorList>
            <person name="Lanie J.A."/>
            <person name="Ng W.-L."/>
            <person name="Kazmierczak K.M."/>
            <person name="Andrzejewski T.M."/>
            <person name="Davidsen T.M."/>
            <person name="Wayne K.J."/>
            <person name="Tettelin H."/>
            <person name="Glass J.I."/>
            <person name="Rusch D."/>
            <person name="Podicherti R."/>
            <person name="Tsui H.-C.T."/>
            <person name="Winkler M.E."/>
        </authorList>
    </citation>
    <scope>NUCLEOTIDE SEQUENCE</scope>
</reference>
<protein>
    <submittedName>
        <fullName evidence="2">Uncharacterized protein</fullName>
    </submittedName>
</protein>
<feature type="region of interest" description="Disordered" evidence="1">
    <location>
        <begin position="1"/>
        <end position="60"/>
    </location>
</feature>
<gene>
    <name evidence="2" type="ORF">METZ01_LOCUS138655</name>
</gene>
<organism evidence="2">
    <name type="scientific">marine metagenome</name>
    <dbReference type="NCBI Taxonomy" id="408172"/>
    <lineage>
        <taxon>unclassified sequences</taxon>
        <taxon>metagenomes</taxon>
        <taxon>ecological metagenomes</taxon>
    </lineage>
</organism>
<dbReference type="AlphaFoldDB" id="A0A381ZA28"/>
<feature type="compositionally biased region" description="Basic and acidic residues" evidence="1">
    <location>
        <begin position="7"/>
        <end position="16"/>
    </location>
</feature>
<evidence type="ECO:0000256" key="1">
    <source>
        <dbReference type="SAM" id="MobiDB-lite"/>
    </source>
</evidence>
<evidence type="ECO:0000313" key="2">
    <source>
        <dbReference type="EMBL" id="SVA85801.1"/>
    </source>
</evidence>
<name>A0A381ZA28_9ZZZZ</name>
<dbReference type="EMBL" id="UINC01020429">
    <property type="protein sequence ID" value="SVA85801.1"/>
    <property type="molecule type" value="Genomic_DNA"/>
</dbReference>